<gene>
    <name evidence="1" type="ORF">LL253_19050</name>
</gene>
<protein>
    <submittedName>
        <fullName evidence="1">DUF3606 domain-containing protein</fullName>
    </submittedName>
</protein>
<sequence length="70" mass="8036">MTFTTSEDKAQQPFLPRDMKHVRCERAADTQYWTHRLGTSRAALEEAVERVGHNIGAVKAYLDRHRGRPA</sequence>
<comment type="caution">
    <text evidence="1">The sequence shown here is derived from an EMBL/GenBank/DDBJ whole genome shotgun (WGS) entry which is preliminary data.</text>
</comment>
<dbReference type="Proteomes" id="UP001198830">
    <property type="component" value="Unassembled WGS sequence"/>
</dbReference>
<reference evidence="1 2" key="1">
    <citation type="submission" date="2021-10" db="EMBL/GenBank/DDBJ databases">
        <title>The diversity and Nitrogen Metabolism of Culturable Nitrate-Utilizing Bacteria Within the Oxygen Minimum Zone of the Changjiang (Yangtze River)Estuary.</title>
        <authorList>
            <person name="Zhang D."/>
            <person name="Zheng J."/>
            <person name="Liu S."/>
            <person name="He W."/>
        </authorList>
    </citation>
    <scope>NUCLEOTIDE SEQUENCE [LARGE SCALE GENOMIC DNA]</scope>
    <source>
        <strain evidence="1 2">FXH275-2</strain>
    </source>
</reference>
<dbReference type="Pfam" id="PF12244">
    <property type="entry name" value="DUF3606"/>
    <property type="match status" value="1"/>
</dbReference>
<evidence type="ECO:0000313" key="2">
    <source>
        <dbReference type="Proteomes" id="UP001198830"/>
    </source>
</evidence>
<dbReference type="RefSeq" id="WP_228228130.1">
    <property type="nucleotide sequence ID" value="NZ_JAJGNP010000027.1"/>
</dbReference>
<evidence type="ECO:0000313" key="1">
    <source>
        <dbReference type="EMBL" id="MCC4234774.1"/>
    </source>
</evidence>
<organism evidence="1 2">
    <name type="scientific">Sphingobium soli</name>
    <dbReference type="NCBI Taxonomy" id="1591116"/>
    <lineage>
        <taxon>Bacteria</taxon>
        <taxon>Pseudomonadati</taxon>
        <taxon>Pseudomonadota</taxon>
        <taxon>Alphaproteobacteria</taxon>
        <taxon>Sphingomonadales</taxon>
        <taxon>Sphingomonadaceae</taxon>
        <taxon>Sphingobium</taxon>
    </lineage>
</organism>
<dbReference type="EMBL" id="JAJGNP010000027">
    <property type="protein sequence ID" value="MCC4234774.1"/>
    <property type="molecule type" value="Genomic_DNA"/>
</dbReference>
<dbReference type="InterPro" id="IPR022037">
    <property type="entry name" value="DUF3606"/>
</dbReference>
<proteinExistence type="predicted"/>
<accession>A0ABS8H884</accession>
<name>A0ABS8H884_9SPHN</name>
<keyword evidence="2" id="KW-1185">Reference proteome</keyword>